<organism evidence="1 2">
    <name type="scientific">Maribacter ulvicola</name>
    <dbReference type="NCBI Taxonomy" id="228959"/>
    <lineage>
        <taxon>Bacteria</taxon>
        <taxon>Pseudomonadati</taxon>
        <taxon>Bacteroidota</taxon>
        <taxon>Flavobacteriia</taxon>
        <taxon>Flavobacteriales</taxon>
        <taxon>Flavobacteriaceae</taxon>
        <taxon>Maribacter</taxon>
    </lineage>
</organism>
<proteinExistence type="predicted"/>
<dbReference type="STRING" id="228959.SAMN05421797_102287"/>
<dbReference type="PANTHER" id="PTHR35609:SF1">
    <property type="entry name" value="MACRO DOMAIN-CONTAINING PROTEIN"/>
    <property type="match status" value="1"/>
</dbReference>
<reference evidence="2" key="1">
    <citation type="submission" date="2017-01" db="EMBL/GenBank/DDBJ databases">
        <authorList>
            <person name="Varghese N."/>
            <person name="Submissions S."/>
        </authorList>
    </citation>
    <scope>NUCLEOTIDE SEQUENCE [LARGE SCALE GENOMIC DNA]</scope>
    <source>
        <strain evidence="2">DSM 15366</strain>
    </source>
</reference>
<gene>
    <name evidence="1" type="ORF">SAMN05421797_102287</name>
</gene>
<dbReference type="EMBL" id="FTMA01000002">
    <property type="protein sequence ID" value="SIQ63176.1"/>
    <property type="molecule type" value="Genomic_DNA"/>
</dbReference>
<evidence type="ECO:0000313" key="2">
    <source>
        <dbReference type="Proteomes" id="UP000186953"/>
    </source>
</evidence>
<keyword evidence="2" id="KW-1185">Reference proteome</keyword>
<dbReference type="AlphaFoldDB" id="A0A1N6UCZ9"/>
<dbReference type="PANTHER" id="PTHR35609">
    <property type="entry name" value="MACRO DOMAIN-CONTAINING PROTEIN"/>
    <property type="match status" value="1"/>
</dbReference>
<dbReference type="Proteomes" id="UP000186953">
    <property type="component" value="Unassembled WGS sequence"/>
</dbReference>
<accession>A0A1N6UCZ9</accession>
<evidence type="ECO:0008006" key="3">
    <source>
        <dbReference type="Google" id="ProtNLM"/>
    </source>
</evidence>
<evidence type="ECO:0000313" key="1">
    <source>
        <dbReference type="EMBL" id="SIQ63176.1"/>
    </source>
</evidence>
<sequence length="333" mass="37390">MMWFKELTGFDEVSPENVRDHITIDGQYLISKINNKSYQFGSLEVVSLEQLRNQQTNNDSTVKIKVSEMVADIQDLHADPRNEHALFQAASQFNLLEMVGPEVSPSAGVGIYENDFTQGPACAIACGAGTIYRNYFAPVNGQIGQTDGHQIDCLDGIGKELHNQELQLWKMTNGYAVLGQKGLLNINKQLGGFTDAQRAFLKGKLKVGTQWNTEVTLTDKKQIVSQIYCSALPVAYSHIEWYYWENFARIILEATYEATLHTALINLKNNKSNKVFLTLVGGGAFGNDLDWIVESLFKALEKFRKTPLDVRIVSYGNSNHILKQEIDNFNNKN</sequence>
<name>A0A1N6UCZ9_9FLAO</name>
<protein>
    <recommendedName>
        <fullName evidence="3">Macro domain-containing protein</fullName>
    </recommendedName>
</protein>